<accession>A0A9Q0N376</accession>
<sequence>MQCKTFYISKNVLLFLITRRLEVKY</sequence>
<name>A0A9Q0N376_9DIPT</name>
<dbReference type="AlphaFoldDB" id="A0A9Q0N376"/>
<comment type="caution">
    <text evidence="1">The sequence shown here is derived from an EMBL/GenBank/DDBJ whole genome shotgun (WGS) entry which is preliminary data.</text>
</comment>
<keyword evidence="2" id="KW-1185">Reference proteome</keyword>
<organism evidence="1 2">
    <name type="scientific">Pseudolycoriella hygida</name>
    <dbReference type="NCBI Taxonomy" id="35572"/>
    <lineage>
        <taxon>Eukaryota</taxon>
        <taxon>Metazoa</taxon>
        <taxon>Ecdysozoa</taxon>
        <taxon>Arthropoda</taxon>
        <taxon>Hexapoda</taxon>
        <taxon>Insecta</taxon>
        <taxon>Pterygota</taxon>
        <taxon>Neoptera</taxon>
        <taxon>Endopterygota</taxon>
        <taxon>Diptera</taxon>
        <taxon>Nematocera</taxon>
        <taxon>Sciaroidea</taxon>
        <taxon>Sciaridae</taxon>
        <taxon>Pseudolycoriella</taxon>
    </lineage>
</organism>
<dbReference type="EMBL" id="WJQU01000002">
    <property type="protein sequence ID" value="KAJ6642768.1"/>
    <property type="molecule type" value="Genomic_DNA"/>
</dbReference>
<gene>
    <name evidence="1" type="ORF">Bhyg_07722</name>
</gene>
<reference evidence="1" key="1">
    <citation type="submission" date="2022-07" db="EMBL/GenBank/DDBJ databases">
        <authorList>
            <person name="Trinca V."/>
            <person name="Uliana J.V.C."/>
            <person name="Torres T.T."/>
            <person name="Ward R.J."/>
            <person name="Monesi N."/>
        </authorList>
    </citation>
    <scope>NUCLEOTIDE SEQUENCE</scope>
    <source>
        <strain evidence="1">HSMRA1968</strain>
        <tissue evidence="1">Whole embryos</tissue>
    </source>
</reference>
<evidence type="ECO:0000313" key="1">
    <source>
        <dbReference type="EMBL" id="KAJ6642768.1"/>
    </source>
</evidence>
<proteinExistence type="predicted"/>
<evidence type="ECO:0000313" key="2">
    <source>
        <dbReference type="Proteomes" id="UP001151699"/>
    </source>
</evidence>
<protein>
    <submittedName>
        <fullName evidence="1">Uncharacterized protein</fullName>
    </submittedName>
</protein>
<dbReference type="Proteomes" id="UP001151699">
    <property type="component" value="Chromosome B"/>
</dbReference>